<dbReference type="InterPro" id="IPR025510">
    <property type="entry name" value="DUF4397"/>
</dbReference>
<organism evidence="2 3">
    <name type="scientific">Pedobacter nyackensis</name>
    <dbReference type="NCBI Taxonomy" id="475255"/>
    <lineage>
        <taxon>Bacteria</taxon>
        <taxon>Pseudomonadati</taxon>
        <taxon>Bacteroidota</taxon>
        <taxon>Sphingobacteriia</taxon>
        <taxon>Sphingobacteriales</taxon>
        <taxon>Sphingobacteriaceae</taxon>
        <taxon>Pedobacter</taxon>
    </lineage>
</organism>
<dbReference type="AlphaFoldDB" id="A0A1W2EP62"/>
<dbReference type="Pfam" id="PF14344">
    <property type="entry name" value="DUF4397"/>
    <property type="match status" value="1"/>
</dbReference>
<dbReference type="OrthoDB" id="9792011at2"/>
<evidence type="ECO:0000313" key="2">
    <source>
        <dbReference type="EMBL" id="SMD11513.1"/>
    </source>
</evidence>
<dbReference type="PROSITE" id="PS51257">
    <property type="entry name" value="PROKAR_LIPOPROTEIN"/>
    <property type="match status" value="1"/>
</dbReference>
<proteinExistence type="predicted"/>
<evidence type="ECO:0000313" key="3">
    <source>
        <dbReference type="Proteomes" id="UP000192678"/>
    </source>
</evidence>
<gene>
    <name evidence="2" type="ORF">SAMN04488101_11444</name>
</gene>
<dbReference type="RefSeq" id="WP_159452708.1">
    <property type="nucleotide sequence ID" value="NZ_FWYB01000014.1"/>
</dbReference>
<keyword evidence="3" id="KW-1185">Reference proteome</keyword>
<reference evidence="2 3" key="1">
    <citation type="submission" date="2017-04" db="EMBL/GenBank/DDBJ databases">
        <authorList>
            <person name="Afonso C.L."/>
            <person name="Miller P.J."/>
            <person name="Scott M.A."/>
            <person name="Spackman E."/>
            <person name="Goraichik I."/>
            <person name="Dimitrov K.M."/>
            <person name="Suarez D.L."/>
            <person name="Swayne D.E."/>
        </authorList>
    </citation>
    <scope>NUCLEOTIDE SEQUENCE [LARGE SCALE GENOMIC DNA]</scope>
    <source>
        <strain evidence="2 3">DSM 19625</strain>
    </source>
</reference>
<evidence type="ECO:0000259" key="1">
    <source>
        <dbReference type="Pfam" id="PF14344"/>
    </source>
</evidence>
<dbReference type="EMBL" id="FWYB01000014">
    <property type="protein sequence ID" value="SMD11513.1"/>
    <property type="molecule type" value="Genomic_DNA"/>
</dbReference>
<sequence length="266" mass="28155">MERILKHIMPLWAVLIAGSLFLSCKKDGINYRNSADTYVDKDNARILSVHASPDGPQLDFFFNQVKIAGAQPSSLTGLGEGLAYNKTGLQYVAGYASIKHGPGRLSIVTPAGETSVPAGTVMYSQDLSLDKSKAYSIFAVGPKVNMTALVLEDKFIYPPGKAAVRFVNLLSGSPSVKVSYSFTALGQTQPVAGEFATGIDYKGATDFLPVEFGLYVFQVKNAATGANIGGTVSLTASITKNFSLLLRGVMGSTVTPPLATTVTQDK</sequence>
<feature type="domain" description="DUF4397" evidence="1">
    <location>
        <begin position="46"/>
        <end position="178"/>
    </location>
</feature>
<accession>A0A1W2EP62</accession>
<name>A0A1W2EP62_9SPHI</name>
<dbReference type="Proteomes" id="UP000192678">
    <property type="component" value="Unassembled WGS sequence"/>
</dbReference>
<protein>
    <recommendedName>
        <fullName evidence="1">DUF4397 domain-containing protein</fullName>
    </recommendedName>
</protein>
<dbReference type="STRING" id="475255.SAMN04488101_11444"/>